<name>A0A0F9G9D3_9ZZZZ</name>
<dbReference type="AlphaFoldDB" id="A0A0F9G9D3"/>
<feature type="non-terminal residue" evidence="2">
    <location>
        <position position="653"/>
    </location>
</feature>
<evidence type="ECO:0008006" key="3">
    <source>
        <dbReference type="Google" id="ProtNLM"/>
    </source>
</evidence>
<evidence type="ECO:0000313" key="2">
    <source>
        <dbReference type="EMBL" id="KKL66160.1"/>
    </source>
</evidence>
<comment type="caution">
    <text evidence="2">The sequence shown here is derived from an EMBL/GenBank/DDBJ whole genome shotgun (WGS) entry which is preliminary data.</text>
</comment>
<feature type="region of interest" description="Disordered" evidence="1">
    <location>
        <begin position="112"/>
        <end position="132"/>
    </location>
</feature>
<sequence>RGGYKALTDRARIRPVTGEPATELLRLNGEIIELAEWESLTRLGGKLEGLPQRTLKTLEQADDLVYSAHYADEAESLLQGQTRGGRIWTSRTPGGVMNVGEVDAQVLAFRPREGAKPKTTSKPGQPEAQSWAPDDLIPVSRMNITEVFSEEVIGLAKPIARTPGSSAVVGTKPGASGAAGKKYIDQFDDMIRIHETRPEAQDAFRALGRGMGHVPGVNRVVKLVNREVLANTPELQGSFAYEAVVSRDRAIREAGMAWFKGNKPPIKENHLSQVWVPDELGSRQGKWVAQGDVFEGILRGDAKYLSKFTPEQAEWVRALRRTLDPLIEQYEVLTGQKIAKRDAWWPRHVIDLPKKAWTVNAGPGKPPSLFHRVVEEMEEGITTMGIKYKPNAVSVVDKTLEGLQNVNRKIGFGQWLEKENVIRKWQGPAGGPTSKEVFATPLVPAVEGVPPGIISIDSMNEIMSVMGPRTTNLVVTVPEKLNGIARLVLTGVMDTGVGALQMQTLLALSPKAFGEAWGRGLINAIVEPKQFYRFVAKNRAARSYASYSGNIGLESEFMEATRMGLPAQVPEALRPAIDVTTWPLRTLISRMQTGFEAPLAYGRIFAFDAMSEMAVSPGPLLRAAGAKPLEGQALHDEMFRLARFTDTLIGQPN</sequence>
<proteinExistence type="predicted"/>
<feature type="non-terminal residue" evidence="2">
    <location>
        <position position="1"/>
    </location>
</feature>
<organism evidence="2">
    <name type="scientific">marine sediment metagenome</name>
    <dbReference type="NCBI Taxonomy" id="412755"/>
    <lineage>
        <taxon>unclassified sequences</taxon>
        <taxon>metagenomes</taxon>
        <taxon>ecological metagenomes</taxon>
    </lineage>
</organism>
<dbReference type="EMBL" id="LAZR01027294">
    <property type="protein sequence ID" value="KKL66160.1"/>
    <property type="molecule type" value="Genomic_DNA"/>
</dbReference>
<gene>
    <name evidence="2" type="ORF">LCGC14_2147760</name>
</gene>
<accession>A0A0F9G9D3</accession>
<protein>
    <recommendedName>
        <fullName evidence="3">Large polyvalent protein associated domain-containing protein</fullName>
    </recommendedName>
</protein>
<evidence type="ECO:0000256" key="1">
    <source>
        <dbReference type="SAM" id="MobiDB-lite"/>
    </source>
</evidence>
<reference evidence="2" key="1">
    <citation type="journal article" date="2015" name="Nature">
        <title>Complex archaea that bridge the gap between prokaryotes and eukaryotes.</title>
        <authorList>
            <person name="Spang A."/>
            <person name="Saw J.H."/>
            <person name="Jorgensen S.L."/>
            <person name="Zaremba-Niedzwiedzka K."/>
            <person name="Martijn J."/>
            <person name="Lind A.E."/>
            <person name="van Eijk R."/>
            <person name="Schleper C."/>
            <person name="Guy L."/>
            <person name="Ettema T.J."/>
        </authorList>
    </citation>
    <scope>NUCLEOTIDE SEQUENCE</scope>
</reference>